<accession>A0A2P4QPW8</accession>
<dbReference type="EMBL" id="AUPC02000023">
    <property type="protein sequence ID" value="POG79713.1"/>
    <property type="molecule type" value="Genomic_DNA"/>
</dbReference>
<feature type="chain" id="PRO_5015201465" evidence="1">
    <location>
        <begin position="19"/>
        <end position="71"/>
    </location>
</feature>
<dbReference type="AlphaFoldDB" id="A0A2P4QPW8"/>
<dbReference type="Proteomes" id="UP000018888">
    <property type="component" value="Unassembled WGS sequence"/>
</dbReference>
<sequence>MTTPLLLWVRLITRYSDGIYCIFSCESYCILLEGPSLANVETKILGSYFLYSCHFTVNRFLFPIIVTWDRD</sequence>
<name>A0A2P4QPW8_RHIID</name>
<gene>
    <name evidence="2" type="ORF">GLOIN_2v1525329</name>
</gene>
<reference evidence="2 3" key="1">
    <citation type="journal article" date="2013" name="Proc. Natl. Acad. Sci. U.S.A.">
        <title>Genome of an arbuscular mycorrhizal fungus provides insight into the oldest plant symbiosis.</title>
        <authorList>
            <person name="Tisserant E."/>
            <person name="Malbreil M."/>
            <person name="Kuo A."/>
            <person name="Kohler A."/>
            <person name="Symeonidi A."/>
            <person name="Balestrini R."/>
            <person name="Charron P."/>
            <person name="Duensing N."/>
            <person name="Frei Dit Frey N."/>
            <person name="Gianinazzi-Pearson V."/>
            <person name="Gilbert L.B."/>
            <person name="Handa Y."/>
            <person name="Herr J.R."/>
            <person name="Hijri M."/>
            <person name="Koul R."/>
            <person name="Kawaguchi M."/>
            <person name="Krajinski F."/>
            <person name="Lammers P.J."/>
            <person name="Masclaux F.G."/>
            <person name="Murat C."/>
            <person name="Morin E."/>
            <person name="Ndikumana S."/>
            <person name="Pagni M."/>
            <person name="Petitpierre D."/>
            <person name="Requena N."/>
            <person name="Rosikiewicz P."/>
            <person name="Riley R."/>
            <person name="Saito K."/>
            <person name="San Clemente H."/>
            <person name="Shapiro H."/>
            <person name="van Tuinen D."/>
            <person name="Becard G."/>
            <person name="Bonfante P."/>
            <person name="Paszkowski U."/>
            <person name="Shachar-Hill Y.Y."/>
            <person name="Tuskan G.A."/>
            <person name="Young P.W."/>
            <person name="Sanders I.R."/>
            <person name="Henrissat B."/>
            <person name="Rensing S.A."/>
            <person name="Grigoriev I.V."/>
            <person name="Corradi N."/>
            <person name="Roux C."/>
            <person name="Martin F."/>
        </authorList>
    </citation>
    <scope>NUCLEOTIDE SEQUENCE [LARGE SCALE GENOMIC DNA]</scope>
    <source>
        <strain evidence="2 3">DAOM 197198</strain>
    </source>
</reference>
<keyword evidence="1" id="KW-0732">Signal</keyword>
<evidence type="ECO:0000256" key="1">
    <source>
        <dbReference type="SAM" id="SignalP"/>
    </source>
</evidence>
<organism evidence="2 3">
    <name type="scientific">Rhizophagus irregularis (strain DAOM 181602 / DAOM 197198 / MUCL 43194)</name>
    <name type="common">Arbuscular mycorrhizal fungus</name>
    <name type="synonym">Glomus intraradices</name>
    <dbReference type="NCBI Taxonomy" id="747089"/>
    <lineage>
        <taxon>Eukaryota</taxon>
        <taxon>Fungi</taxon>
        <taxon>Fungi incertae sedis</taxon>
        <taxon>Mucoromycota</taxon>
        <taxon>Glomeromycotina</taxon>
        <taxon>Glomeromycetes</taxon>
        <taxon>Glomerales</taxon>
        <taxon>Glomeraceae</taxon>
        <taxon>Rhizophagus</taxon>
    </lineage>
</organism>
<evidence type="ECO:0000313" key="2">
    <source>
        <dbReference type="EMBL" id="POG79713.1"/>
    </source>
</evidence>
<reference evidence="2 3" key="2">
    <citation type="journal article" date="2018" name="New Phytol.">
        <title>High intraspecific genome diversity in the model arbuscular mycorrhizal symbiont Rhizophagus irregularis.</title>
        <authorList>
            <person name="Chen E.C.H."/>
            <person name="Morin E."/>
            <person name="Beaudet D."/>
            <person name="Noel J."/>
            <person name="Yildirir G."/>
            <person name="Ndikumana S."/>
            <person name="Charron P."/>
            <person name="St-Onge C."/>
            <person name="Giorgi J."/>
            <person name="Kruger M."/>
            <person name="Marton T."/>
            <person name="Ropars J."/>
            <person name="Grigoriev I.V."/>
            <person name="Hainaut M."/>
            <person name="Henrissat B."/>
            <person name="Roux C."/>
            <person name="Martin F."/>
            <person name="Corradi N."/>
        </authorList>
    </citation>
    <scope>NUCLEOTIDE SEQUENCE [LARGE SCALE GENOMIC DNA]</scope>
    <source>
        <strain evidence="2 3">DAOM 197198</strain>
    </source>
</reference>
<comment type="caution">
    <text evidence="2">The sequence shown here is derived from an EMBL/GenBank/DDBJ whole genome shotgun (WGS) entry which is preliminary data.</text>
</comment>
<keyword evidence="3" id="KW-1185">Reference proteome</keyword>
<evidence type="ECO:0000313" key="3">
    <source>
        <dbReference type="Proteomes" id="UP000018888"/>
    </source>
</evidence>
<feature type="signal peptide" evidence="1">
    <location>
        <begin position="1"/>
        <end position="18"/>
    </location>
</feature>
<proteinExistence type="predicted"/>
<protein>
    <submittedName>
        <fullName evidence="2">Uncharacterized protein</fullName>
    </submittedName>
</protein>